<protein>
    <recommendedName>
        <fullName evidence="3">DUF4177 domain-containing protein</fullName>
    </recommendedName>
</protein>
<evidence type="ECO:0000313" key="2">
    <source>
        <dbReference type="Proteomes" id="UP000178106"/>
    </source>
</evidence>
<proteinExistence type="predicted"/>
<organism evidence="1 2">
    <name type="scientific">Candidatus Lloydbacteria bacterium RIFOXYC12_FULL_46_25</name>
    <dbReference type="NCBI Taxonomy" id="1798670"/>
    <lineage>
        <taxon>Bacteria</taxon>
        <taxon>Candidatus Lloydiibacteriota</taxon>
    </lineage>
</organism>
<name>A0A1G2E1C0_9BACT</name>
<dbReference type="Proteomes" id="UP000178106">
    <property type="component" value="Unassembled WGS sequence"/>
</dbReference>
<reference evidence="1 2" key="1">
    <citation type="journal article" date="2016" name="Nat. Commun.">
        <title>Thousands of microbial genomes shed light on interconnected biogeochemical processes in an aquifer system.</title>
        <authorList>
            <person name="Anantharaman K."/>
            <person name="Brown C.T."/>
            <person name="Hug L.A."/>
            <person name="Sharon I."/>
            <person name="Castelle C.J."/>
            <person name="Probst A.J."/>
            <person name="Thomas B.C."/>
            <person name="Singh A."/>
            <person name="Wilkins M.J."/>
            <person name="Karaoz U."/>
            <person name="Brodie E.L."/>
            <person name="Williams K.H."/>
            <person name="Hubbard S.S."/>
            <person name="Banfield J.F."/>
        </authorList>
    </citation>
    <scope>NUCLEOTIDE SEQUENCE [LARGE SCALE GENOMIC DNA]</scope>
</reference>
<comment type="caution">
    <text evidence="1">The sequence shown here is derived from an EMBL/GenBank/DDBJ whole genome shotgun (WGS) entry which is preliminary data.</text>
</comment>
<dbReference type="AlphaFoldDB" id="A0A1G2E1C0"/>
<sequence length="61" mass="7137">MKKFKYNLQFLSSTNIEETLATLGYQGWEIASVVSHEAVTLKNGRREFPYTVFLKQEIHDE</sequence>
<evidence type="ECO:0000313" key="1">
    <source>
        <dbReference type="EMBL" id="OGZ19482.1"/>
    </source>
</evidence>
<gene>
    <name evidence="1" type="ORF">A2494_01785</name>
</gene>
<accession>A0A1G2E1C0</accession>
<evidence type="ECO:0008006" key="3">
    <source>
        <dbReference type="Google" id="ProtNLM"/>
    </source>
</evidence>
<dbReference type="EMBL" id="MHLU01000051">
    <property type="protein sequence ID" value="OGZ19482.1"/>
    <property type="molecule type" value="Genomic_DNA"/>
</dbReference>